<dbReference type="PROSITE" id="PS51257">
    <property type="entry name" value="PROKAR_LIPOPROTEIN"/>
    <property type="match status" value="1"/>
</dbReference>
<dbReference type="EMBL" id="PTRA01000001">
    <property type="protein sequence ID" value="PQA59536.1"/>
    <property type="molecule type" value="Genomic_DNA"/>
</dbReference>
<organism evidence="1 2">
    <name type="scientific">Siphonobacter curvatus</name>
    <dbReference type="NCBI Taxonomy" id="2094562"/>
    <lineage>
        <taxon>Bacteria</taxon>
        <taxon>Pseudomonadati</taxon>
        <taxon>Bacteroidota</taxon>
        <taxon>Cytophagia</taxon>
        <taxon>Cytophagales</taxon>
        <taxon>Cytophagaceae</taxon>
        <taxon>Siphonobacter</taxon>
    </lineage>
</organism>
<dbReference type="Proteomes" id="UP000239590">
    <property type="component" value="Unassembled WGS sequence"/>
</dbReference>
<reference evidence="2" key="1">
    <citation type="submission" date="2018-02" db="EMBL/GenBank/DDBJ databases">
        <title>Genome sequencing of Solimonas sp. HR-BB.</title>
        <authorList>
            <person name="Lee Y."/>
            <person name="Jeon C.O."/>
        </authorList>
    </citation>
    <scope>NUCLEOTIDE SEQUENCE [LARGE SCALE GENOMIC DNA]</scope>
    <source>
        <strain evidence="2">HR-U</strain>
    </source>
</reference>
<dbReference type="OrthoDB" id="955522at2"/>
<sequence length="119" mass="13596">MKKIGIIVLTALLLGCEKEQAYDARIYGKWRMFEYSYSPGDRLYTVPVAADTAEIIEFTRNENLLNLGNVPSQKFSMDDSHLTLTDKQSYKLAYKLSPDTLWIIPPCVEGCHSAYVRVR</sequence>
<keyword evidence="2" id="KW-1185">Reference proteome</keyword>
<evidence type="ECO:0000313" key="2">
    <source>
        <dbReference type="Proteomes" id="UP000239590"/>
    </source>
</evidence>
<comment type="caution">
    <text evidence="1">The sequence shown here is derived from an EMBL/GenBank/DDBJ whole genome shotgun (WGS) entry which is preliminary data.</text>
</comment>
<accession>A0A2S7IPD2</accession>
<dbReference type="AlphaFoldDB" id="A0A2S7IPD2"/>
<evidence type="ECO:0008006" key="3">
    <source>
        <dbReference type="Google" id="ProtNLM"/>
    </source>
</evidence>
<evidence type="ECO:0000313" key="1">
    <source>
        <dbReference type="EMBL" id="PQA59536.1"/>
    </source>
</evidence>
<name>A0A2S7IPD2_9BACT</name>
<proteinExistence type="predicted"/>
<protein>
    <recommendedName>
        <fullName evidence="3">Lipocalin-like domain-containing protein</fullName>
    </recommendedName>
</protein>
<dbReference type="RefSeq" id="WP_104711101.1">
    <property type="nucleotide sequence ID" value="NZ_PTRA01000001.1"/>
</dbReference>
<gene>
    <name evidence="1" type="ORF">C5O19_07780</name>
</gene>